<evidence type="ECO:0000259" key="2">
    <source>
        <dbReference type="Pfam" id="PF25954"/>
    </source>
</evidence>
<dbReference type="PANTHER" id="PTHR30469">
    <property type="entry name" value="MULTIDRUG RESISTANCE PROTEIN MDTA"/>
    <property type="match status" value="1"/>
</dbReference>
<dbReference type="InterPro" id="IPR058627">
    <property type="entry name" value="MdtA-like_C"/>
</dbReference>
<dbReference type="Pfam" id="PF25954">
    <property type="entry name" value="Beta-barrel_RND_2"/>
    <property type="match status" value="1"/>
</dbReference>
<name>A0A916VKU7_9GAMM</name>
<protein>
    <submittedName>
        <fullName evidence="4">Hemolysin secretion protein D</fullName>
    </submittedName>
</protein>
<dbReference type="Proteomes" id="UP000627715">
    <property type="component" value="Unassembled WGS sequence"/>
</dbReference>
<dbReference type="EMBL" id="BMIY01000013">
    <property type="protein sequence ID" value="GFZ82609.1"/>
    <property type="molecule type" value="Genomic_DNA"/>
</dbReference>
<dbReference type="GO" id="GO:0015562">
    <property type="term" value="F:efflux transmembrane transporter activity"/>
    <property type="evidence" value="ECO:0007669"/>
    <property type="project" value="TreeGrafter"/>
</dbReference>
<dbReference type="PANTHER" id="PTHR30469:SF20">
    <property type="entry name" value="EFFLUX RND TRANSPORTER PERIPLASMIC ADAPTOR SUBUNIT"/>
    <property type="match status" value="1"/>
</dbReference>
<dbReference type="Gene3D" id="2.40.50.100">
    <property type="match status" value="1"/>
</dbReference>
<feature type="domain" description="Multidrug resistance protein MdtA-like C-terminal permuted SH3" evidence="3">
    <location>
        <begin position="284"/>
        <end position="343"/>
    </location>
</feature>
<proteinExistence type="inferred from homology"/>
<evidence type="ECO:0000259" key="3">
    <source>
        <dbReference type="Pfam" id="PF25967"/>
    </source>
</evidence>
<evidence type="ECO:0000256" key="1">
    <source>
        <dbReference type="ARBA" id="ARBA00009477"/>
    </source>
</evidence>
<dbReference type="NCBIfam" id="TIGR01730">
    <property type="entry name" value="RND_mfp"/>
    <property type="match status" value="1"/>
</dbReference>
<comment type="caution">
    <text evidence="4">The sequence shown here is derived from an EMBL/GenBank/DDBJ whole genome shotgun (WGS) entry which is preliminary data.</text>
</comment>
<dbReference type="Gene3D" id="2.40.420.20">
    <property type="match status" value="1"/>
</dbReference>
<organism evidence="4 5">
    <name type="scientific">Pseudohongiella nitratireducens</name>
    <dbReference type="NCBI Taxonomy" id="1768907"/>
    <lineage>
        <taxon>Bacteria</taxon>
        <taxon>Pseudomonadati</taxon>
        <taxon>Pseudomonadota</taxon>
        <taxon>Gammaproteobacteria</taxon>
        <taxon>Pseudomonadales</taxon>
        <taxon>Pseudohongiellaceae</taxon>
        <taxon>Pseudohongiella</taxon>
    </lineage>
</organism>
<keyword evidence="5" id="KW-1185">Reference proteome</keyword>
<dbReference type="InterPro" id="IPR006143">
    <property type="entry name" value="RND_pump_MFP"/>
</dbReference>
<reference evidence="4" key="2">
    <citation type="submission" date="2020-09" db="EMBL/GenBank/DDBJ databases">
        <authorList>
            <person name="Sun Q."/>
            <person name="Zhou Y."/>
        </authorList>
    </citation>
    <scope>NUCLEOTIDE SEQUENCE</scope>
    <source>
        <strain evidence="4">CGMCC 1.15425</strain>
    </source>
</reference>
<dbReference type="GO" id="GO:1990281">
    <property type="term" value="C:efflux pump complex"/>
    <property type="evidence" value="ECO:0007669"/>
    <property type="project" value="TreeGrafter"/>
</dbReference>
<dbReference type="Pfam" id="PF25967">
    <property type="entry name" value="RND-MFP_C"/>
    <property type="match status" value="1"/>
</dbReference>
<sequence length="359" mass="39322">MRFSTPGFMFRSLMPVLMTGAILQGCQESTAEFSPADIVQTVKLETVDSEQLTGQRRFVGRVEALSTVDLAFQVGGRVVSIPVQEGSRVAEGEVIASLDKRDYERAANEARVALELAQLDHQRNQQMLERGAIPRATYDRVAADLEIRQLAVEQAERNLAYATLEAPFDALITRRIVDPFTQVQAGSQIVRVQDVTELRISFSIPENLMSDMQLRGQLDVEAELNARPGQAFKLSYREHATEADPVTQTYKVDYALPDDMAEGILPGMTATVTVTAPNRSLQQVSVPVAALDTDPAGDFRVWIYQADTQTVSPQIVSVGELGSSRATVTSGLTGGEQIVTAGAHLLRNDMRVQPYTPNI</sequence>
<dbReference type="Gene3D" id="2.40.30.170">
    <property type="match status" value="1"/>
</dbReference>
<dbReference type="AlphaFoldDB" id="A0A916VKU7"/>
<gene>
    <name evidence="4" type="ORF">GCM10011403_27790</name>
</gene>
<dbReference type="PROSITE" id="PS51257">
    <property type="entry name" value="PROKAR_LIPOPROTEIN"/>
    <property type="match status" value="1"/>
</dbReference>
<comment type="similarity">
    <text evidence="1">Belongs to the membrane fusion protein (MFP) (TC 8.A.1) family.</text>
</comment>
<dbReference type="RefSeq" id="WP_068810578.1">
    <property type="nucleotide sequence ID" value="NZ_BMIY01000013.1"/>
</dbReference>
<dbReference type="InterPro" id="IPR058792">
    <property type="entry name" value="Beta-barrel_RND_2"/>
</dbReference>
<dbReference type="SUPFAM" id="SSF111369">
    <property type="entry name" value="HlyD-like secretion proteins"/>
    <property type="match status" value="1"/>
</dbReference>
<reference evidence="4" key="1">
    <citation type="journal article" date="2014" name="Int. J. Syst. Evol. Microbiol.">
        <title>Complete genome sequence of Corynebacterium casei LMG S-19264T (=DSM 44701T), isolated from a smear-ripened cheese.</title>
        <authorList>
            <consortium name="US DOE Joint Genome Institute (JGI-PGF)"/>
            <person name="Walter F."/>
            <person name="Albersmeier A."/>
            <person name="Kalinowski J."/>
            <person name="Ruckert C."/>
        </authorList>
    </citation>
    <scope>NUCLEOTIDE SEQUENCE</scope>
    <source>
        <strain evidence="4">CGMCC 1.15425</strain>
    </source>
</reference>
<accession>A0A916VKU7</accession>
<evidence type="ECO:0000313" key="4">
    <source>
        <dbReference type="EMBL" id="GFZ82609.1"/>
    </source>
</evidence>
<feature type="domain" description="CusB-like beta-barrel" evidence="2">
    <location>
        <begin position="202"/>
        <end position="276"/>
    </location>
</feature>
<dbReference type="Gene3D" id="1.10.287.470">
    <property type="entry name" value="Helix hairpin bin"/>
    <property type="match status" value="1"/>
</dbReference>
<evidence type="ECO:0000313" key="5">
    <source>
        <dbReference type="Proteomes" id="UP000627715"/>
    </source>
</evidence>
<dbReference type="OrthoDB" id="2110899at2"/>